<name>A0A8I1DDC0_THEIN</name>
<sequence length="79" mass="9379">MDKFIKSKEELIVTVRKLINVEFSEEEETEILSLLEKSVPDFKELMRLIYWSDNKLTPEEIVEKVLRYQPIIIPPPSDD</sequence>
<comment type="caution">
    <text evidence="1">The sequence shown here is derived from an EMBL/GenBank/DDBJ whole genome shotgun (WGS) entry which is preliminary data.</text>
</comment>
<reference evidence="1 2" key="1">
    <citation type="submission" date="2020-12" db="EMBL/GenBank/DDBJ databases">
        <title>WGS of Thermoactinomyces spp.</title>
        <authorList>
            <person name="Cheng K."/>
        </authorList>
    </citation>
    <scope>NUCLEOTIDE SEQUENCE [LARGE SCALE GENOMIC DNA]</scope>
    <source>
        <strain evidence="2">CICC 10671\DSM 43846</strain>
    </source>
</reference>
<proteinExistence type="predicted"/>
<organism evidence="1 2">
    <name type="scientific">Thermoactinomyces intermedius</name>
    <dbReference type="NCBI Taxonomy" id="2024"/>
    <lineage>
        <taxon>Bacteria</taxon>
        <taxon>Bacillati</taxon>
        <taxon>Bacillota</taxon>
        <taxon>Bacilli</taxon>
        <taxon>Bacillales</taxon>
        <taxon>Thermoactinomycetaceae</taxon>
        <taxon>Thermoactinomyces</taxon>
    </lineage>
</organism>
<dbReference type="EMBL" id="JAECVW010000016">
    <property type="protein sequence ID" value="MBH8596413.1"/>
    <property type="molecule type" value="Genomic_DNA"/>
</dbReference>
<dbReference type="AlphaFoldDB" id="A0A8I1DDC0"/>
<protein>
    <submittedName>
        <fullName evidence="1">Uncharacterized protein</fullName>
    </submittedName>
</protein>
<gene>
    <name evidence="1" type="ORF">I8U20_14000</name>
</gene>
<evidence type="ECO:0000313" key="2">
    <source>
        <dbReference type="Proteomes" id="UP000633619"/>
    </source>
</evidence>
<dbReference type="RefSeq" id="WP_037996385.1">
    <property type="nucleotide sequence ID" value="NZ_JACEIR010000018.1"/>
</dbReference>
<keyword evidence="2" id="KW-1185">Reference proteome</keyword>
<evidence type="ECO:0000313" key="1">
    <source>
        <dbReference type="EMBL" id="MBH8596413.1"/>
    </source>
</evidence>
<dbReference type="Proteomes" id="UP000633619">
    <property type="component" value="Unassembled WGS sequence"/>
</dbReference>
<accession>A0A8I1DDC0</accession>